<name>R7YPE6_CONA1</name>
<feature type="compositionally biased region" description="Low complexity" evidence="5">
    <location>
        <begin position="44"/>
        <end position="60"/>
    </location>
</feature>
<dbReference type="InterPro" id="IPR036870">
    <property type="entry name" value="Ribosomal_bS18_sf"/>
</dbReference>
<evidence type="ECO:0000256" key="2">
    <source>
        <dbReference type="ARBA" id="ARBA00022980"/>
    </source>
</evidence>
<dbReference type="FunFam" id="4.10.640.10:FF:000013">
    <property type="entry name" value="37S ribosomal protein S18"/>
    <property type="match status" value="1"/>
</dbReference>
<evidence type="ECO:0000256" key="4">
    <source>
        <dbReference type="ARBA" id="ARBA00035264"/>
    </source>
</evidence>
<organism evidence="6 7">
    <name type="scientific">Coniosporium apollinis (strain CBS 100218)</name>
    <name type="common">Rock-inhabiting black yeast</name>
    <dbReference type="NCBI Taxonomy" id="1168221"/>
    <lineage>
        <taxon>Eukaryota</taxon>
        <taxon>Fungi</taxon>
        <taxon>Dikarya</taxon>
        <taxon>Ascomycota</taxon>
        <taxon>Pezizomycotina</taxon>
        <taxon>Dothideomycetes</taxon>
        <taxon>Dothideomycetes incertae sedis</taxon>
        <taxon>Coniosporium</taxon>
    </lineage>
</organism>
<protein>
    <recommendedName>
        <fullName evidence="4">Small ribosomal subunit protein bS18m</fullName>
    </recommendedName>
</protein>
<dbReference type="Gene3D" id="4.10.640.10">
    <property type="entry name" value="Ribosomal protein S18"/>
    <property type="match status" value="1"/>
</dbReference>
<dbReference type="HOGENOM" id="CLU_082177_0_0_1"/>
<dbReference type="GO" id="GO:0070181">
    <property type="term" value="F:small ribosomal subunit rRNA binding"/>
    <property type="evidence" value="ECO:0007669"/>
    <property type="project" value="TreeGrafter"/>
</dbReference>
<reference evidence="7" key="1">
    <citation type="submission" date="2012-06" db="EMBL/GenBank/DDBJ databases">
        <title>The genome sequence of Coniosporium apollinis CBS 100218.</title>
        <authorList>
            <consortium name="The Broad Institute Genome Sequencing Platform"/>
            <person name="Cuomo C."/>
            <person name="Gorbushina A."/>
            <person name="Noack S."/>
            <person name="Walker B."/>
            <person name="Young S.K."/>
            <person name="Zeng Q."/>
            <person name="Gargeya S."/>
            <person name="Fitzgerald M."/>
            <person name="Haas B."/>
            <person name="Abouelleil A."/>
            <person name="Alvarado L."/>
            <person name="Arachchi H.M."/>
            <person name="Berlin A.M."/>
            <person name="Chapman S.B."/>
            <person name="Goldberg J."/>
            <person name="Griggs A."/>
            <person name="Gujja S."/>
            <person name="Hansen M."/>
            <person name="Howarth C."/>
            <person name="Imamovic A."/>
            <person name="Larimer J."/>
            <person name="McCowan C."/>
            <person name="Montmayeur A."/>
            <person name="Murphy C."/>
            <person name="Neiman D."/>
            <person name="Pearson M."/>
            <person name="Priest M."/>
            <person name="Roberts A."/>
            <person name="Saif S."/>
            <person name="Shea T."/>
            <person name="Sisk P."/>
            <person name="Sykes S."/>
            <person name="Wortman J."/>
            <person name="Nusbaum C."/>
            <person name="Birren B."/>
        </authorList>
    </citation>
    <scope>NUCLEOTIDE SEQUENCE [LARGE SCALE GENOMIC DNA]</scope>
    <source>
        <strain evidence="7">CBS 100218</strain>
    </source>
</reference>
<gene>
    <name evidence="6" type="ORF">W97_03000</name>
</gene>
<dbReference type="Proteomes" id="UP000016924">
    <property type="component" value="Unassembled WGS sequence"/>
</dbReference>
<dbReference type="GeneID" id="19900311"/>
<dbReference type="PANTHER" id="PTHR13479:SF40">
    <property type="entry name" value="SMALL RIBOSOMAL SUBUNIT PROTEIN BS18M"/>
    <property type="match status" value="1"/>
</dbReference>
<dbReference type="Pfam" id="PF01084">
    <property type="entry name" value="Ribosomal_S18"/>
    <property type="match status" value="1"/>
</dbReference>
<dbReference type="GO" id="GO:0003735">
    <property type="term" value="F:structural constituent of ribosome"/>
    <property type="evidence" value="ECO:0007669"/>
    <property type="project" value="InterPro"/>
</dbReference>
<evidence type="ECO:0000256" key="1">
    <source>
        <dbReference type="ARBA" id="ARBA00005589"/>
    </source>
</evidence>
<dbReference type="AlphaFoldDB" id="R7YPE6"/>
<dbReference type="PANTHER" id="PTHR13479">
    <property type="entry name" value="30S RIBOSOMAL PROTEIN S18"/>
    <property type="match status" value="1"/>
</dbReference>
<dbReference type="STRING" id="1168221.R7YPE6"/>
<dbReference type="EMBL" id="JH767565">
    <property type="protein sequence ID" value="EON63772.1"/>
    <property type="molecule type" value="Genomic_DNA"/>
</dbReference>
<sequence>MEQGVLLYREQTTGKQYLLQYAAQLTPASTSTVLTMLPVLEALSSPSPRQQPRSRQQAPRTTVVDPSTQTNGLQPARSSTHAWAANVLQQSEPKPVDPAVRAGTMRDIDNSATLRNMELQQTRRWRVGDVYAPHDLSGVEASKWKKTRRSDNPQAPLARSPYYDADSDCRRPTHDVFDFLGIDPLKEYKNFALMSEYMTEMGRIKHSKETGLRPVNQRKLAKAIRRSIGIGLMPSVHKHPEILARAAQPRQGR</sequence>
<dbReference type="RefSeq" id="XP_007779089.1">
    <property type="nucleotide sequence ID" value="XM_007780899.1"/>
</dbReference>
<comment type="similarity">
    <text evidence="1">Belongs to the bacterial ribosomal protein bS18 family.</text>
</comment>
<dbReference type="GO" id="GO:0032543">
    <property type="term" value="P:mitochondrial translation"/>
    <property type="evidence" value="ECO:0007669"/>
    <property type="project" value="TreeGrafter"/>
</dbReference>
<keyword evidence="7" id="KW-1185">Reference proteome</keyword>
<accession>R7YPE6</accession>
<dbReference type="InterPro" id="IPR001648">
    <property type="entry name" value="Ribosomal_bS18"/>
</dbReference>
<dbReference type="OrthoDB" id="21463at2759"/>
<feature type="region of interest" description="Disordered" evidence="5">
    <location>
        <begin position="44"/>
        <end position="78"/>
    </location>
</feature>
<keyword evidence="3" id="KW-0687">Ribonucleoprotein</keyword>
<keyword evidence="2" id="KW-0689">Ribosomal protein</keyword>
<evidence type="ECO:0000313" key="7">
    <source>
        <dbReference type="Proteomes" id="UP000016924"/>
    </source>
</evidence>
<dbReference type="SUPFAM" id="SSF46911">
    <property type="entry name" value="Ribosomal protein S18"/>
    <property type="match status" value="1"/>
</dbReference>
<evidence type="ECO:0000256" key="3">
    <source>
        <dbReference type="ARBA" id="ARBA00023274"/>
    </source>
</evidence>
<evidence type="ECO:0000256" key="5">
    <source>
        <dbReference type="SAM" id="MobiDB-lite"/>
    </source>
</evidence>
<dbReference type="GO" id="GO:0005763">
    <property type="term" value="C:mitochondrial small ribosomal subunit"/>
    <property type="evidence" value="ECO:0007669"/>
    <property type="project" value="TreeGrafter"/>
</dbReference>
<evidence type="ECO:0000313" key="6">
    <source>
        <dbReference type="EMBL" id="EON63772.1"/>
    </source>
</evidence>
<feature type="compositionally biased region" description="Polar residues" evidence="5">
    <location>
        <begin position="64"/>
        <end position="78"/>
    </location>
</feature>
<dbReference type="eggNOG" id="KOG3162">
    <property type="taxonomic scope" value="Eukaryota"/>
</dbReference>
<proteinExistence type="inferred from homology"/>